<dbReference type="InterPro" id="IPR025334">
    <property type="entry name" value="DUF4240"/>
</dbReference>
<evidence type="ECO:0000259" key="1">
    <source>
        <dbReference type="Pfam" id="PF14024"/>
    </source>
</evidence>
<reference evidence="2 3" key="1">
    <citation type="submission" date="2020-08" db="EMBL/GenBank/DDBJ databases">
        <title>Sequencing the genomes of 1000 actinobacteria strains.</title>
        <authorList>
            <person name="Klenk H.-P."/>
        </authorList>
    </citation>
    <scope>NUCLEOTIDE SEQUENCE [LARGE SCALE GENOMIC DNA]</scope>
    <source>
        <strain evidence="2 3">DSM 43768</strain>
    </source>
</reference>
<dbReference type="Pfam" id="PF14024">
    <property type="entry name" value="DUF4240"/>
    <property type="match status" value="1"/>
</dbReference>
<feature type="domain" description="DUF4240" evidence="1">
    <location>
        <begin position="55"/>
        <end position="180"/>
    </location>
</feature>
<gene>
    <name evidence="2" type="ORF">HD593_011652</name>
</gene>
<dbReference type="Proteomes" id="UP000565579">
    <property type="component" value="Unassembled WGS sequence"/>
</dbReference>
<accession>A0A7X0P7R4</accession>
<sequence>MVKLGDQPACLVSQDEAFLEPAHPMDPLSAAPAAWSIAVRIFDSLLWQSVHVNLDEFWSIVESARTDAKPTHEALVDRLAVLTMDEILDFQMRFDEVQDAVHRWDVWAAAYLIGGGCSDDSFSDFRAGLVALGRSWFEKAAQSPDSLADHPVVIEAAAQGDLDAIFYEDLGIAAGAAYDRHTDGDVDAFYEALEVRMEAVEQAAGDDMGEDFDFDDDAQMRQRLPRLSALFLPPAG</sequence>
<keyword evidence="3" id="KW-1185">Reference proteome</keyword>
<dbReference type="AlphaFoldDB" id="A0A7X0P7R4"/>
<dbReference type="EMBL" id="JACHMI010000001">
    <property type="protein sequence ID" value="MBB6556857.1"/>
    <property type="molecule type" value="Genomic_DNA"/>
</dbReference>
<dbReference type="RefSeq" id="WP_221525452.1">
    <property type="nucleotide sequence ID" value="NZ_BAAAXY010000180.1"/>
</dbReference>
<evidence type="ECO:0000313" key="2">
    <source>
        <dbReference type="EMBL" id="MBB6556857.1"/>
    </source>
</evidence>
<name>A0A7X0P7R4_9ACTN</name>
<comment type="caution">
    <text evidence="2">The sequence shown here is derived from an EMBL/GenBank/DDBJ whole genome shotgun (WGS) entry which is preliminary data.</text>
</comment>
<evidence type="ECO:0000313" key="3">
    <source>
        <dbReference type="Proteomes" id="UP000565579"/>
    </source>
</evidence>
<protein>
    <recommendedName>
        <fullName evidence="1">DUF4240 domain-containing protein</fullName>
    </recommendedName>
</protein>
<proteinExistence type="predicted"/>
<organism evidence="2 3">
    <name type="scientific">Nonomuraea rubra</name>
    <dbReference type="NCBI Taxonomy" id="46180"/>
    <lineage>
        <taxon>Bacteria</taxon>
        <taxon>Bacillati</taxon>
        <taxon>Actinomycetota</taxon>
        <taxon>Actinomycetes</taxon>
        <taxon>Streptosporangiales</taxon>
        <taxon>Streptosporangiaceae</taxon>
        <taxon>Nonomuraea</taxon>
    </lineage>
</organism>